<comment type="caution">
    <text evidence="5">The sequence shown here is derived from an EMBL/GenBank/DDBJ whole genome shotgun (WGS) entry which is preliminary data.</text>
</comment>
<evidence type="ECO:0000259" key="3">
    <source>
        <dbReference type="Pfam" id="PF03446"/>
    </source>
</evidence>
<organism evidence="5 6">
    <name type="scientific">Streptomyces boncukensis</name>
    <dbReference type="NCBI Taxonomy" id="2711219"/>
    <lineage>
        <taxon>Bacteria</taxon>
        <taxon>Bacillati</taxon>
        <taxon>Actinomycetota</taxon>
        <taxon>Actinomycetes</taxon>
        <taxon>Kitasatosporales</taxon>
        <taxon>Streptomycetaceae</taxon>
        <taxon>Streptomyces</taxon>
    </lineage>
</organism>
<dbReference type="AlphaFoldDB" id="A0A6G4WY18"/>
<gene>
    <name evidence="5" type="ORF">G5C65_17895</name>
</gene>
<dbReference type="RefSeq" id="WP_165299860.1">
    <property type="nucleotide sequence ID" value="NZ_JAAKZZ010000174.1"/>
</dbReference>
<dbReference type="Pfam" id="PF03446">
    <property type="entry name" value="NAD_binding_2"/>
    <property type="match status" value="1"/>
</dbReference>
<sequence>MGAKKKPVTIVGLGPMGRAMTHAYLDRGHQVTVWNRTAGRADEVVAAGAVRADGVADALAAGELVILSLTDYDAMYAILEPASAALSGRVLVNLSSDTPGRAREAAEWAAGHGARFLAGGVLTPPSGIGQPTAATFYSGPEEVFTAYEDTLKVLTGTDYRGADPGLAPLHYQIHMDMFWTTMASWLHALALAGAHGISAEEVMPYAADATSIQQFLAFYTPRIDAGAHPGDVDRLTMGTASVEHVLHTTRDAGVDTALPEALLGVFRRGVAAGHGDDSFTSLLEVFREREAA</sequence>
<feature type="domain" description="NADPH-dependent reductive aminase-like C-terminal" evidence="4">
    <location>
        <begin position="163"/>
        <end position="287"/>
    </location>
</feature>
<dbReference type="InterPro" id="IPR013328">
    <property type="entry name" value="6PGD_dom2"/>
</dbReference>
<reference evidence="5 6" key="1">
    <citation type="submission" date="2020-02" db="EMBL/GenBank/DDBJ databases">
        <title>Whole-genome analyses of novel actinobacteria.</title>
        <authorList>
            <person name="Sahin N."/>
            <person name="Tatar D."/>
        </authorList>
    </citation>
    <scope>NUCLEOTIDE SEQUENCE [LARGE SCALE GENOMIC DNA]</scope>
    <source>
        <strain evidence="5 6">SB3404</strain>
    </source>
</reference>
<dbReference type="InterPro" id="IPR008927">
    <property type="entry name" value="6-PGluconate_DH-like_C_sf"/>
</dbReference>
<dbReference type="InterPro" id="IPR006115">
    <property type="entry name" value="6PGDH_NADP-bd"/>
</dbReference>
<dbReference type="InterPro" id="IPR015815">
    <property type="entry name" value="HIBADH-related"/>
</dbReference>
<dbReference type="SUPFAM" id="SSF48179">
    <property type="entry name" value="6-phosphogluconate dehydrogenase C-terminal domain-like"/>
    <property type="match status" value="1"/>
</dbReference>
<dbReference type="EMBL" id="JAAKZZ010000174">
    <property type="protein sequence ID" value="NGO70189.1"/>
    <property type="molecule type" value="Genomic_DNA"/>
</dbReference>
<dbReference type="InterPro" id="IPR051265">
    <property type="entry name" value="HIBADH-related_NP60_sf"/>
</dbReference>
<evidence type="ECO:0000313" key="5">
    <source>
        <dbReference type="EMBL" id="NGO70189.1"/>
    </source>
</evidence>
<evidence type="ECO:0000259" key="4">
    <source>
        <dbReference type="Pfam" id="PF21761"/>
    </source>
</evidence>
<dbReference type="GO" id="GO:0050661">
    <property type="term" value="F:NADP binding"/>
    <property type="evidence" value="ECO:0007669"/>
    <property type="project" value="InterPro"/>
</dbReference>
<dbReference type="PIRSF" id="PIRSF000103">
    <property type="entry name" value="HIBADH"/>
    <property type="match status" value="1"/>
</dbReference>
<feature type="domain" description="6-phosphogluconate dehydrogenase NADP-binding" evidence="3">
    <location>
        <begin position="8"/>
        <end position="154"/>
    </location>
</feature>
<keyword evidence="2" id="KW-0560">Oxidoreductase</keyword>
<dbReference type="Pfam" id="PF21761">
    <property type="entry name" value="RedAm-like_C"/>
    <property type="match status" value="1"/>
</dbReference>
<dbReference type="Proteomes" id="UP000477722">
    <property type="component" value="Unassembled WGS sequence"/>
</dbReference>
<dbReference type="Gene3D" id="1.10.1040.10">
    <property type="entry name" value="N-(1-d-carboxylethyl)-l-norvaline Dehydrogenase, domain 2"/>
    <property type="match status" value="1"/>
</dbReference>
<evidence type="ECO:0000256" key="2">
    <source>
        <dbReference type="ARBA" id="ARBA00023002"/>
    </source>
</evidence>
<dbReference type="SUPFAM" id="SSF51735">
    <property type="entry name" value="NAD(P)-binding Rossmann-fold domains"/>
    <property type="match status" value="1"/>
</dbReference>
<name>A0A6G4WY18_9ACTN</name>
<comment type="similarity">
    <text evidence="1">Belongs to the HIBADH-related family.</text>
</comment>
<dbReference type="PANTHER" id="PTHR43580:SF2">
    <property type="entry name" value="CYTOKINE-LIKE NUCLEAR FACTOR N-PAC"/>
    <property type="match status" value="1"/>
</dbReference>
<dbReference type="PANTHER" id="PTHR43580">
    <property type="entry name" value="OXIDOREDUCTASE GLYR1-RELATED"/>
    <property type="match status" value="1"/>
</dbReference>
<dbReference type="GO" id="GO:0016491">
    <property type="term" value="F:oxidoreductase activity"/>
    <property type="evidence" value="ECO:0007669"/>
    <property type="project" value="UniProtKB-KW"/>
</dbReference>
<dbReference type="InterPro" id="IPR048666">
    <property type="entry name" value="RedAm-like_C"/>
</dbReference>
<protein>
    <submittedName>
        <fullName evidence="5">NAD(P)-dependent oxidoreductase</fullName>
    </submittedName>
</protein>
<dbReference type="Gene3D" id="3.40.50.720">
    <property type="entry name" value="NAD(P)-binding Rossmann-like Domain"/>
    <property type="match status" value="1"/>
</dbReference>
<accession>A0A6G4WY18</accession>
<evidence type="ECO:0000313" key="6">
    <source>
        <dbReference type="Proteomes" id="UP000477722"/>
    </source>
</evidence>
<evidence type="ECO:0000256" key="1">
    <source>
        <dbReference type="ARBA" id="ARBA00009080"/>
    </source>
</evidence>
<dbReference type="InterPro" id="IPR036291">
    <property type="entry name" value="NAD(P)-bd_dom_sf"/>
</dbReference>
<proteinExistence type="inferred from homology"/>
<keyword evidence="6" id="KW-1185">Reference proteome</keyword>